<gene>
    <name evidence="1" type="ORF">TRFO_13082</name>
</gene>
<organism evidence="1 2">
    <name type="scientific">Tritrichomonas foetus</name>
    <dbReference type="NCBI Taxonomy" id="1144522"/>
    <lineage>
        <taxon>Eukaryota</taxon>
        <taxon>Metamonada</taxon>
        <taxon>Parabasalia</taxon>
        <taxon>Tritrichomonadida</taxon>
        <taxon>Tritrichomonadidae</taxon>
        <taxon>Tritrichomonas</taxon>
    </lineage>
</organism>
<dbReference type="AlphaFoldDB" id="A0A1J4KZS2"/>
<keyword evidence="2" id="KW-1185">Reference proteome</keyword>
<comment type="caution">
    <text evidence="1">The sequence shown here is derived from an EMBL/GenBank/DDBJ whole genome shotgun (WGS) entry which is preliminary data.</text>
</comment>
<evidence type="ECO:0000313" key="1">
    <source>
        <dbReference type="EMBL" id="OHT16650.1"/>
    </source>
</evidence>
<evidence type="ECO:0000313" key="2">
    <source>
        <dbReference type="Proteomes" id="UP000179807"/>
    </source>
</evidence>
<accession>A0A1J4KZS2</accession>
<proteinExistence type="predicted"/>
<protein>
    <submittedName>
        <fullName evidence="1">Uncharacterized protein</fullName>
    </submittedName>
</protein>
<sequence length="1041" mass="118932">MLLLFYALSSVVARSYCIACTDMTTSCDGGTILDPNKVNLDDFFTALPDQSIFLNFSSCKTTFSINAFAEKTVFLNSIVPTNILGESNSQISILSNSKPSSARFTVYDNIELSLIGQDIGFNADFFNFSSLKSSLKVEVKQFYVKTVILNENFKEFKEIFIDNGYSEYDLILENCNLNEIVIHENQSITINQNTVIYFLSINKRRKVKIKPNSSSIINIKSFLNSNTKTTKKVSYNNEIHDEFTDETNNLHIQKKSSKEAAKKSDFRNETNLEEIDDLEDIFEINNLEFEIINASQLTFSGVFNESLSFHLFNCTTIKLDTEYIQMSIFDSSNADLILTSPKSIISGSISPTFSLNVEHTNDQTNILRFNLWIKGSVFNSFNIKNSFIDLEIDDLDVKNPQSIKFCVGKGGISTLKATTSIESLHFSIINLNRDFDSYLDDNSMASFIFQRIFFISLRTADSIFFPKKEFIYPIINFIDKSYIHGFYFTDSILSIEFFNNTQELLYAMNFESPNKKPLELCYSQAPIIDCNGTNSVELNDLANLLENWIFEGIEVVEISLFHQVDLIDFSHFPKNIKVTIKNMNSNKSRIFSMKFDAQNSIKELNLIDVEINSCIFSVSNTLSIYKTKINGNVSLYNKVNNLIIDESLAFMNSKALFTNADDVQFDSPLLSNYKLYFHNESIVLVDVSSQEYPNENDDNSLFNSGSVSNYISHIPYHDNLTINLNFANNNNKTLLLNLMNSNYQFHDHVTMKMNLDNEDENHNILIDTSANKYKDSKPFIIIHHGDIDVDLVYDFVNSINIPHENILSFIGFGEIRKNYRFSNGTTKICLYNEKNHNKDEATDDDDSNDQGDKDDELYCGEGFINVKYSLFESIMKSTNTDSEIIVSVIETTDDNYPVIDLSAMHNKNIKLIGNSTQQRLGLLFNTNFLNNPKITLTSELITFVYISNSDDQYKENNDKLENSLFIDEFIGYNTEFLYFSSMEPYLSQLLKVPLGQNLGNSFYIFHQPILLLIMLNVLIRCFSFSTQLGSIVMLKLLLIPS</sequence>
<dbReference type="GeneID" id="94831727"/>
<dbReference type="Proteomes" id="UP000179807">
    <property type="component" value="Unassembled WGS sequence"/>
</dbReference>
<name>A0A1J4KZS2_9EUKA</name>
<dbReference type="RefSeq" id="XP_068369786.1">
    <property type="nucleotide sequence ID" value="XM_068497023.1"/>
</dbReference>
<reference evidence="1" key="1">
    <citation type="submission" date="2016-10" db="EMBL/GenBank/DDBJ databases">
        <authorList>
            <person name="Benchimol M."/>
            <person name="Almeida L.G."/>
            <person name="Vasconcelos A.T."/>
            <person name="Perreira-Neves A."/>
            <person name="Rosa I.A."/>
            <person name="Tasca T."/>
            <person name="Bogo M.R."/>
            <person name="de Souza W."/>
        </authorList>
    </citation>
    <scope>NUCLEOTIDE SEQUENCE [LARGE SCALE GENOMIC DNA]</scope>
    <source>
        <strain evidence="1">K</strain>
    </source>
</reference>
<dbReference type="EMBL" id="MLAK01000089">
    <property type="protein sequence ID" value="OHT16650.1"/>
    <property type="molecule type" value="Genomic_DNA"/>
</dbReference>
<dbReference type="VEuPathDB" id="TrichDB:TRFO_13082"/>